<dbReference type="SUPFAM" id="SSF47413">
    <property type="entry name" value="lambda repressor-like DNA-binding domains"/>
    <property type="match status" value="1"/>
</dbReference>
<feature type="region of interest" description="Disordered" evidence="1">
    <location>
        <begin position="14"/>
        <end position="37"/>
    </location>
</feature>
<evidence type="ECO:0000256" key="1">
    <source>
        <dbReference type="SAM" id="MobiDB-lite"/>
    </source>
</evidence>
<sequence>MWAYTVPCKLKGMEMTGDAAGGRRGRRGRPRRPTWEASSVRALRRHLGFSQRGLAEELGVRQQTVSEWETGLYRPRGASARLLAIIAERASFEYGTGSRKPETR</sequence>
<gene>
    <name evidence="3" type="ORF">S01H1_80401</name>
</gene>
<dbReference type="AlphaFoldDB" id="X0XVN1"/>
<dbReference type="CDD" id="cd00093">
    <property type="entry name" value="HTH_XRE"/>
    <property type="match status" value="1"/>
</dbReference>
<proteinExistence type="predicted"/>
<evidence type="ECO:0000259" key="2">
    <source>
        <dbReference type="PROSITE" id="PS50943"/>
    </source>
</evidence>
<dbReference type="GO" id="GO:0003677">
    <property type="term" value="F:DNA binding"/>
    <property type="evidence" value="ECO:0007669"/>
    <property type="project" value="InterPro"/>
</dbReference>
<name>X0XVN1_9ZZZZ</name>
<feature type="domain" description="HTH cro/C1-type" evidence="2">
    <location>
        <begin position="40"/>
        <end position="84"/>
    </location>
</feature>
<dbReference type="SMART" id="SM00530">
    <property type="entry name" value="HTH_XRE"/>
    <property type="match status" value="1"/>
</dbReference>
<dbReference type="InterPro" id="IPR001387">
    <property type="entry name" value="Cro/C1-type_HTH"/>
</dbReference>
<accession>X0XVN1</accession>
<dbReference type="Gene3D" id="1.10.260.40">
    <property type="entry name" value="lambda repressor-like DNA-binding domains"/>
    <property type="match status" value="1"/>
</dbReference>
<protein>
    <recommendedName>
        <fullName evidence="2">HTH cro/C1-type domain-containing protein</fullName>
    </recommendedName>
</protein>
<dbReference type="PROSITE" id="PS50943">
    <property type="entry name" value="HTH_CROC1"/>
    <property type="match status" value="1"/>
</dbReference>
<dbReference type="Pfam" id="PF01381">
    <property type="entry name" value="HTH_3"/>
    <property type="match status" value="1"/>
</dbReference>
<comment type="caution">
    <text evidence="3">The sequence shown here is derived from an EMBL/GenBank/DDBJ whole genome shotgun (WGS) entry which is preliminary data.</text>
</comment>
<reference evidence="3" key="1">
    <citation type="journal article" date="2014" name="Front. Microbiol.">
        <title>High frequency of phylogenetically diverse reductive dehalogenase-homologous genes in deep subseafloor sedimentary metagenomes.</title>
        <authorList>
            <person name="Kawai M."/>
            <person name="Futagami T."/>
            <person name="Toyoda A."/>
            <person name="Takaki Y."/>
            <person name="Nishi S."/>
            <person name="Hori S."/>
            <person name="Arai W."/>
            <person name="Tsubouchi T."/>
            <person name="Morono Y."/>
            <person name="Uchiyama I."/>
            <person name="Ito T."/>
            <person name="Fujiyama A."/>
            <person name="Inagaki F."/>
            <person name="Takami H."/>
        </authorList>
    </citation>
    <scope>NUCLEOTIDE SEQUENCE</scope>
    <source>
        <strain evidence="3">Expedition CK06-06</strain>
    </source>
</reference>
<feature type="compositionally biased region" description="Basic residues" evidence="1">
    <location>
        <begin position="23"/>
        <end position="32"/>
    </location>
</feature>
<dbReference type="EMBL" id="BARS01054291">
    <property type="protein sequence ID" value="GAG47430.1"/>
    <property type="molecule type" value="Genomic_DNA"/>
</dbReference>
<dbReference type="InterPro" id="IPR010982">
    <property type="entry name" value="Lambda_DNA-bd_dom_sf"/>
</dbReference>
<organism evidence="3">
    <name type="scientific">marine sediment metagenome</name>
    <dbReference type="NCBI Taxonomy" id="412755"/>
    <lineage>
        <taxon>unclassified sequences</taxon>
        <taxon>metagenomes</taxon>
        <taxon>ecological metagenomes</taxon>
    </lineage>
</organism>
<evidence type="ECO:0000313" key="3">
    <source>
        <dbReference type="EMBL" id="GAG47430.1"/>
    </source>
</evidence>